<dbReference type="SUPFAM" id="SSF143430">
    <property type="entry name" value="TTP0101/SSO1404-like"/>
    <property type="match status" value="1"/>
</dbReference>
<dbReference type="Pfam" id="PF20803">
    <property type="entry name" value="PaaX_M"/>
    <property type="match status" value="1"/>
</dbReference>
<evidence type="ECO:0000313" key="3">
    <source>
        <dbReference type="EMBL" id="KKT81984.1"/>
    </source>
</evidence>
<comment type="caution">
    <text evidence="3">The sequence shown here is derived from an EMBL/GenBank/DDBJ whole genome shotgun (WGS) entry which is preliminary data.</text>
</comment>
<evidence type="ECO:0000256" key="1">
    <source>
        <dbReference type="SAM" id="Phobius"/>
    </source>
</evidence>
<keyword evidence="1" id="KW-0812">Transmembrane</keyword>
<evidence type="ECO:0000313" key="4">
    <source>
        <dbReference type="Proteomes" id="UP000034595"/>
    </source>
</evidence>
<dbReference type="Gene3D" id="3.30.70.2650">
    <property type="match status" value="1"/>
</dbReference>
<organism evidence="3 4">
    <name type="scientific">Candidatus Azambacteria bacterium GW2011_GWA1_44_9</name>
    <dbReference type="NCBI Taxonomy" id="1618610"/>
    <lineage>
        <taxon>Bacteria</taxon>
        <taxon>Candidatus Azamiibacteriota</taxon>
    </lineage>
</organism>
<feature type="domain" description="Transcriptional repressor PaaX-like central Cas2-like" evidence="2">
    <location>
        <begin position="98"/>
        <end position="175"/>
    </location>
</feature>
<dbReference type="AlphaFoldDB" id="A0A0G1NCQ5"/>
<accession>A0A0G1NCQ5</accession>
<keyword evidence="1" id="KW-1133">Transmembrane helix</keyword>
<dbReference type="InterPro" id="IPR048846">
    <property type="entry name" value="PaaX-like_central"/>
</dbReference>
<gene>
    <name evidence="3" type="ORF">UW78_C0004G0032</name>
</gene>
<keyword evidence="1" id="KW-0472">Membrane</keyword>
<dbReference type="Proteomes" id="UP000034595">
    <property type="component" value="Unassembled WGS sequence"/>
</dbReference>
<protein>
    <submittedName>
        <fullName evidence="3">PaaX family transcriptional regulator</fullName>
    </submittedName>
</protein>
<proteinExistence type="predicted"/>
<reference evidence="3 4" key="1">
    <citation type="journal article" date="2015" name="Nature">
        <title>rRNA introns, odd ribosomes, and small enigmatic genomes across a large radiation of phyla.</title>
        <authorList>
            <person name="Brown C.T."/>
            <person name="Hug L.A."/>
            <person name="Thomas B.C."/>
            <person name="Sharon I."/>
            <person name="Castelle C.J."/>
            <person name="Singh A."/>
            <person name="Wilkins M.J."/>
            <person name="Williams K.H."/>
            <person name="Banfield J.F."/>
        </authorList>
    </citation>
    <scope>NUCLEOTIDE SEQUENCE [LARGE SCALE GENOMIC DNA]</scope>
</reference>
<name>A0A0G1NCQ5_9BACT</name>
<sequence>MKNYEHGELAKEILKGLALGGFIIGCIAIPNLAQVANLFNSRGWRDHCRVRQAVQRLQKKKLVRITNKNGKDIVEITELGKRKVLEYKLGTMQLARKEKWDGKWRIVMFDIPEQKKRVRNAISFKIKDIGMHPIQKSVFVFPYPCKDEIDFVGEMFGVRKNIIYIEATYIEGADNIKRHFGVL</sequence>
<feature type="transmembrane region" description="Helical" evidence="1">
    <location>
        <begin position="12"/>
        <end position="33"/>
    </location>
</feature>
<dbReference type="EMBL" id="LCJQ01000004">
    <property type="protein sequence ID" value="KKT81984.1"/>
    <property type="molecule type" value="Genomic_DNA"/>
</dbReference>
<evidence type="ECO:0000259" key="2">
    <source>
        <dbReference type="Pfam" id="PF20803"/>
    </source>
</evidence>
<dbReference type="PROSITE" id="PS51257">
    <property type="entry name" value="PROKAR_LIPOPROTEIN"/>
    <property type="match status" value="1"/>
</dbReference>